<gene>
    <name evidence="1" type="ORF">PY092_10005</name>
</gene>
<dbReference type="EMBL" id="JARFVB010000005">
    <property type="protein sequence ID" value="MDF0716482.1"/>
    <property type="molecule type" value="Genomic_DNA"/>
</dbReference>
<dbReference type="RefSeq" id="WP_275615714.1">
    <property type="nucleotide sequence ID" value="NZ_JARFVB010000005.1"/>
</dbReference>
<proteinExistence type="predicted"/>
<organism evidence="1 2">
    <name type="scientific">Flagellimonas yonaguniensis</name>
    <dbReference type="NCBI Taxonomy" id="3031325"/>
    <lineage>
        <taxon>Bacteria</taxon>
        <taxon>Pseudomonadati</taxon>
        <taxon>Bacteroidota</taxon>
        <taxon>Flavobacteriia</taxon>
        <taxon>Flavobacteriales</taxon>
        <taxon>Flavobacteriaceae</taxon>
        <taxon>Flagellimonas</taxon>
    </lineage>
</organism>
<reference evidence="1 2" key="1">
    <citation type="submission" date="2023-03" db="EMBL/GenBank/DDBJ databases">
        <title>Muricauda XX sp. nov. and Muricauda XXX sp. nov., two novel species isolated from Okinawa Trough.</title>
        <authorList>
            <person name="Cao W."/>
            <person name="Deng X."/>
        </authorList>
    </citation>
    <scope>NUCLEOTIDE SEQUENCE [LARGE SCALE GENOMIC DNA]</scope>
    <source>
        <strain evidence="1 2">334s03</strain>
    </source>
</reference>
<comment type="caution">
    <text evidence="1">The sequence shown here is derived from an EMBL/GenBank/DDBJ whole genome shotgun (WGS) entry which is preliminary data.</text>
</comment>
<evidence type="ECO:0000313" key="1">
    <source>
        <dbReference type="EMBL" id="MDF0716482.1"/>
    </source>
</evidence>
<dbReference type="Proteomes" id="UP001221366">
    <property type="component" value="Unassembled WGS sequence"/>
</dbReference>
<keyword evidence="2" id="KW-1185">Reference proteome</keyword>
<evidence type="ECO:0000313" key="2">
    <source>
        <dbReference type="Proteomes" id="UP001221366"/>
    </source>
</evidence>
<protein>
    <submittedName>
        <fullName evidence="1">Uncharacterized protein</fullName>
    </submittedName>
</protein>
<accession>A0ABT5XZ66</accession>
<name>A0ABT5XZ66_9FLAO</name>
<sequence>MSLFEKYDLELKIILDRIHVVTDVKSTQILAQFLDLWNRSKDIKEDLLPELNPVLNGEMEFNDIGADVVGVAYIEANTTKLMGSDVGYSDLELPTEDFKELIMQWLSILEKEGR</sequence>